<dbReference type="GO" id="GO:0008757">
    <property type="term" value="F:S-adenosylmethionine-dependent methyltransferase activity"/>
    <property type="evidence" value="ECO:0007669"/>
    <property type="project" value="InterPro"/>
</dbReference>
<dbReference type="InterPro" id="IPR029063">
    <property type="entry name" value="SAM-dependent_MTases_sf"/>
</dbReference>
<reference evidence="2 3" key="1">
    <citation type="submission" date="2016-01" db="EMBL/GenBank/DDBJ databases">
        <title>Genome Sequences of Twelve Sporeforming Bacillus Species Isolated from Foods.</title>
        <authorList>
            <person name="Berendsen E.M."/>
            <person name="Wells-Bennik M.H."/>
            <person name="Krawcyk A.O."/>
            <person name="De Jong A."/>
            <person name="Holsappel S."/>
            <person name="Eijlander R.T."/>
            <person name="Kuipers O.P."/>
        </authorList>
    </citation>
    <scope>NUCLEOTIDE SEQUENCE [LARGE SCALE GENOMIC DNA]</scope>
    <source>
        <strain evidence="2 3">B4102</strain>
    </source>
</reference>
<evidence type="ECO:0000313" key="3">
    <source>
        <dbReference type="Proteomes" id="UP000075666"/>
    </source>
</evidence>
<dbReference type="Pfam" id="PF08241">
    <property type="entry name" value="Methyltransf_11"/>
    <property type="match status" value="1"/>
</dbReference>
<dbReference type="SUPFAM" id="SSF53335">
    <property type="entry name" value="S-adenosyl-L-methionine-dependent methyltransferases"/>
    <property type="match status" value="1"/>
</dbReference>
<evidence type="ECO:0000259" key="1">
    <source>
        <dbReference type="Pfam" id="PF08241"/>
    </source>
</evidence>
<proteinExistence type="predicted"/>
<gene>
    <name evidence="2" type="ORF">B4102_1454</name>
</gene>
<dbReference type="CDD" id="cd02440">
    <property type="entry name" value="AdoMet_MTases"/>
    <property type="match status" value="1"/>
</dbReference>
<dbReference type="Gene3D" id="3.40.50.150">
    <property type="entry name" value="Vaccinia Virus protein VP39"/>
    <property type="match status" value="1"/>
</dbReference>
<dbReference type="STRING" id="46224.B4102_1454"/>
<dbReference type="AlphaFoldDB" id="A0A150KMC8"/>
<sequence>MKDKNYLELIKEITVRLVEEKIPYHFIDSTSLWLQGVEVDHSESVFVQVQWDLFDNCYQIFQDFEQIGRERNERSALFKVKSADYTILVHCDFNTTIKTDPYRIEIMKENQLFYCISLYKYLYFNSKKINTLEIEAYLSKEQALVTEQNEAAWNQNNYAALLNRYGAPEEIANKIIENPKWRLHSFYKYLDPLANKKVLHLLGSNGIKGVAMSLLGADVTVVDFSKENEMFALELSEAAGTNLSYVVSDVLSLPNEQFHDQFDIVLMELGVLHYFINLNELMQKIYQLLRKNGRFVLHEFHPISTKLITSTGKKHKVTGNYFDPSIEKNHVAFTKHMPEDEKANLQHVLQRKWTLGEIITSAGNSQLVIETLEEEPNHKISDIGLPKTFTLVAKKL</sequence>
<accession>A0A150KMC8</accession>
<keyword evidence="3" id="KW-1185">Reference proteome</keyword>
<protein>
    <recommendedName>
        <fullName evidence="1">Methyltransferase type 11 domain-containing protein</fullName>
    </recommendedName>
</protein>
<feature type="domain" description="Methyltransferase type 11" evidence="1">
    <location>
        <begin position="212"/>
        <end position="297"/>
    </location>
</feature>
<dbReference type="Proteomes" id="UP000075666">
    <property type="component" value="Unassembled WGS sequence"/>
</dbReference>
<dbReference type="PATRIC" id="fig|46224.3.peg.195"/>
<organism evidence="2 3">
    <name type="scientific">Heyndrickxia sporothermodurans</name>
    <dbReference type="NCBI Taxonomy" id="46224"/>
    <lineage>
        <taxon>Bacteria</taxon>
        <taxon>Bacillati</taxon>
        <taxon>Bacillota</taxon>
        <taxon>Bacilli</taxon>
        <taxon>Bacillales</taxon>
        <taxon>Bacillaceae</taxon>
        <taxon>Heyndrickxia</taxon>
    </lineage>
</organism>
<comment type="caution">
    <text evidence="2">The sequence shown here is derived from an EMBL/GenBank/DDBJ whole genome shotgun (WGS) entry which is preliminary data.</text>
</comment>
<dbReference type="RefSeq" id="WP_235598361.1">
    <property type="nucleotide sequence ID" value="NZ_LQYN01000097.1"/>
</dbReference>
<name>A0A150KMC8_9BACI</name>
<dbReference type="InterPro" id="IPR013216">
    <property type="entry name" value="Methyltransf_11"/>
</dbReference>
<dbReference type="EMBL" id="LQYN01000097">
    <property type="protein sequence ID" value="KYC95183.1"/>
    <property type="molecule type" value="Genomic_DNA"/>
</dbReference>
<evidence type="ECO:0000313" key="2">
    <source>
        <dbReference type="EMBL" id="KYC95183.1"/>
    </source>
</evidence>